<dbReference type="EMBL" id="MK500327">
    <property type="protein sequence ID" value="QBK85624.1"/>
    <property type="molecule type" value="Genomic_DNA"/>
</dbReference>
<reference evidence="9" key="1">
    <citation type="journal article" date="2019" name="MBio">
        <title>Virus Genomes from Deep Sea Sediments Expand the Ocean Megavirome and Support Independent Origins of Viral Gigantism.</title>
        <authorList>
            <person name="Backstrom D."/>
            <person name="Yutin N."/>
            <person name="Jorgensen S.L."/>
            <person name="Dharamshi J."/>
            <person name="Homa F."/>
            <person name="Zaremba-Niedwiedzka K."/>
            <person name="Spang A."/>
            <person name="Wolf Y.I."/>
            <person name="Koonin E.V."/>
            <person name="Ettema T.J."/>
        </authorList>
    </citation>
    <scope>NUCLEOTIDE SEQUENCE</scope>
</reference>
<proteinExistence type="predicted"/>
<evidence type="ECO:0000313" key="9">
    <source>
        <dbReference type="EMBL" id="QBK85624.1"/>
    </source>
</evidence>
<feature type="coiled-coil region" evidence="7">
    <location>
        <begin position="49"/>
        <end position="79"/>
    </location>
</feature>
<accession>A0A481YT05</accession>
<keyword evidence="2" id="KW-0479">Metal-binding</keyword>
<dbReference type="SUPFAM" id="SSF57850">
    <property type="entry name" value="RING/U-box"/>
    <property type="match status" value="1"/>
</dbReference>
<dbReference type="PROSITE" id="PS51873">
    <property type="entry name" value="TRIAD"/>
    <property type="match status" value="1"/>
</dbReference>
<sequence>MECKIRWNRNFLVQKFTNAWVDGNKEGGYRYHRKKMLVEQAKSYTPEILTEIQREKDDLKEKEEELHKFYEELISIQQEIVEIRDDINECSSCLYGKKIFTWKEKSKERAEMNKLLYTNRSLNRDEERKLRDIAYILRPESEKTVKPDKNYHFVCPCPRSSCKGLIEKESFKCAICEKKICRRCREPKRSQRKKSDKKQKHVCNPDTIENLKLIRQDTKPCPECAVPISKIDGCGQMWCSQCKFVYNWETGKRETGNIHNPHAIRWEREHGKLERDINDIPCGGLVEMRDLRTYTLSAYPSDQIKVESIYRRTSEIHTNHLVAKDSKDICRKYLLNEIDEDQWEHSLFIRDRTNERNQIKLDVLTTLRTLMIERFRDLATYTNVNMPRRKIVAKKFKKFLLEAEEIRLFTNEALTELCSVGTKNPPQMTKYWDWSPKI</sequence>
<name>A0A481YT05_9VIRU</name>
<keyword evidence="5" id="KW-0833">Ubl conjugation pathway</keyword>
<keyword evidence="1" id="KW-0808">Transferase</keyword>
<evidence type="ECO:0000256" key="3">
    <source>
        <dbReference type="ARBA" id="ARBA00022737"/>
    </source>
</evidence>
<keyword evidence="7" id="KW-0175">Coiled coil</keyword>
<dbReference type="InterPro" id="IPR044066">
    <property type="entry name" value="TRIAD_supradom"/>
</dbReference>
<evidence type="ECO:0000256" key="7">
    <source>
        <dbReference type="SAM" id="Coils"/>
    </source>
</evidence>
<keyword evidence="3" id="KW-0677">Repeat</keyword>
<evidence type="ECO:0000256" key="1">
    <source>
        <dbReference type="ARBA" id="ARBA00022679"/>
    </source>
</evidence>
<organism evidence="9">
    <name type="scientific">Marseillevirus LCMAC101</name>
    <dbReference type="NCBI Taxonomy" id="2506602"/>
    <lineage>
        <taxon>Viruses</taxon>
        <taxon>Varidnaviria</taxon>
        <taxon>Bamfordvirae</taxon>
        <taxon>Nucleocytoviricota</taxon>
        <taxon>Megaviricetes</taxon>
        <taxon>Pimascovirales</taxon>
        <taxon>Pimascovirales incertae sedis</taxon>
        <taxon>Marseilleviridae</taxon>
    </lineage>
</organism>
<dbReference type="GO" id="GO:0008270">
    <property type="term" value="F:zinc ion binding"/>
    <property type="evidence" value="ECO:0007669"/>
    <property type="project" value="UniProtKB-KW"/>
</dbReference>
<feature type="domain" description="RING-type" evidence="8">
    <location>
        <begin position="42"/>
        <end position="273"/>
    </location>
</feature>
<dbReference type="CDD" id="cd20335">
    <property type="entry name" value="BRcat_RBR"/>
    <property type="match status" value="1"/>
</dbReference>
<evidence type="ECO:0000256" key="4">
    <source>
        <dbReference type="ARBA" id="ARBA00022771"/>
    </source>
</evidence>
<keyword evidence="4" id="KW-0863">Zinc-finger</keyword>
<keyword evidence="6" id="KW-0862">Zinc</keyword>
<dbReference type="Gene3D" id="1.20.120.1750">
    <property type="match status" value="1"/>
</dbReference>
<evidence type="ECO:0000256" key="5">
    <source>
        <dbReference type="ARBA" id="ARBA00022786"/>
    </source>
</evidence>
<gene>
    <name evidence="9" type="ORF">LCMAC101_02190</name>
</gene>
<evidence type="ECO:0000256" key="6">
    <source>
        <dbReference type="ARBA" id="ARBA00022833"/>
    </source>
</evidence>
<protein>
    <submittedName>
        <fullName evidence="9">E3 ubiquitin-protein ligase</fullName>
    </submittedName>
</protein>
<evidence type="ECO:0000256" key="2">
    <source>
        <dbReference type="ARBA" id="ARBA00022723"/>
    </source>
</evidence>
<evidence type="ECO:0000259" key="8">
    <source>
        <dbReference type="PROSITE" id="PS51873"/>
    </source>
</evidence>
<dbReference type="GO" id="GO:0016740">
    <property type="term" value="F:transferase activity"/>
    <property type="evidence" value="ECO:0007669"/>
    <property type="project" value="UniProtKB-KW"/>
</dbReference>